<dbReference type="EMBL" id="BDGX01000037">
    <property type="protein sequence ID" value="GAV54203.1"/>
    <property type="molecule type" value="Genomic_DNA"/>
</dbReference>
<sequence>MAHFRFSGNNPFFKWCAILSTIITLSTTFYIYTYPSSYPARCSWYNAAQEKSEIDVNGLDHTSRAIYYTKRYLKDVFKHNVLREAPSKGDEDGGPQDIRMLAFGDPQIKGIWPNTDYNTRLDIYGNDHYLGHIVSVMEKRLRPSHVVVLGDLFSSQWIGDSEFYNRSSRYLRRLFHRDTKLLENLKEQEHDDNGLYKIDWMKWGQALNRKCEAEKPWDLDFGYSDVHSWDPENEDYLFINVTGNHDIGYSGDTTYQHLSRYNQIFGKDNYWIEYDRDTDHPWRIVVLNSLLLEGPALQPEFLDVTWEFLTQLAERNFEGNTILLTHVPFYKEEGLCNDGPNFEYYPEDYPTEPYKSNLLRSQNHLSEQVTNEVLNLVFYNKKPGIILTGHDHEGCKTIYNKNFDNDTWTASKEATSDLAIQEITVRAMMGEFDGNTGLLTGHFNRDQGDWEFHFKLCPFMVQHVWWVAKIFLNVTLLLWFIVSFYLEYSSEE</sequence>
<feature type="transmembrane region" description="Helical" evidence="2">
    <location>
        <begin position="464"/>
        <end position="486"/>
    </location>
</feature>
<keyword evidence="1 2" id="KW-0472">Membrane</keyword>
<dbReference type="PANTHER" id="PTHR13315">
    <property type="entry name" value="METALLO PHOSPHOESTERASE RELATED"/>
    <property type="match status" value="1"/>
</dbReference>
<keyword evidence="2" id="KW-0812">Transmembrane</keyword>
<dbReference type="InterPro" id="IPR029052">
    <property type="entry name" value="Metallo-depent_PP-like"/>
</dbReference>
<keyword evidence="2" id="KW-1133">Transmembrane helix</keyword>
<dbReference type="InterPro" id="IPR033308">
    <property type="entry name" value="PGAP5/Cdc1/Ted1"/>
</dbReference>
<evidence type="ECO:0000256" key="1">
    <source>
        <dbReference type="ARBA" id="ARBA00023136"/>
    </source>
</evidence>
<evidence type="ECO:0000313" key="3">
    <source>
        <dbReference type="EMBL" id="GAV54203.1"/>
    </source>
</evidence>
<protein>
    <recommendedName>
        <fullName evidence="5">Calcineurin-like phosphoesterase domain-containing protein</fullName>
    </recommendedName>
</protein>
<dbReference type="InterPro" id="IPR033307">
    <property type="entry name" value="Ted1_MPase_dom"/>
</dbReference>
<name>A0A1Q3AFF1_ZYGRO</name>
<organism evidence="3 4">
    <name type="scientific">Zygosaccharomyces rouxii</name>
    <dbReference type="NCBI Taxonomy" id="4956"/>
    <lineage>
        <taxon>Eukaryota</taxon>
        <taxon>Fungi</taxon>
        <taxon>Dikarya</taxon>
        <taxon>Ascomycota</taxon>
        <taxon>Saccharomycotina</taxon>
        <taxon>Saccharomycetes</taxon>
        <taxon>Saccharomycetales</taxon>
        <taxon>Saccharomycetaceae</taxon>
        <taxon>Zygosaccharomyces</taxon>
    </lineage>
</organism>
<feature type="transmembrane region" description="Helical" evidence="2">
    <location>
        <begin position="12"/>
        <end position="32"/>
    </location>
</feature>
<evidence type="ECO:0000256" key="2">
    <source>
        <dbReference type="SAM" id="Phobius"/>
    </source>
</evidence>
<proteinExistence type="predicted"/>
<dbReference type="Proteomes" id="UP000187013">
    <property type="component" value="Unassembled WGS sequence"/>
</dbReference>
<dbReference type="GO" id="GO:0006506">
    <property type="term" value="P:GPI anchor biosynthetic process"/>
    <property type="evidence" value="ECO:0007669"/>
    <property type="project" value="InterPro"/>
</dbReference>
<gene>
    <name evidence="3" type="ORF">ZYGR_0AK07050</name>
</gene>
<evidence type="ECO:0000313" key="4">
    <source>
        <dbReference type="Proteomes" id="UP000187013"/>
    </source>
</evidence>
<dbReference type="SUPFAM" id="SSF56300">
    <property type="entry name" value="Metallo-dependent phosphatases"/>
    <property type="match status" value="1"/>
</dbReference>
<dbReference type="PANTHER" id="PTHR13315:SF1">
    <property type="entry name" value="PROTEIN TED1"/>
    <property type="match status" value="1"/>
</dbReference>
<dbReference type="GO" id="GO:0016020">
    <property type="term" value="C:membrane"/>
    <property type="evidence" value="ECO:0007669"/>
    <property type="project" value="GOC"/>
</dbReference>
<dbReference type="GO" id="GO:0005783">
    <property type="term" value="C:endoplasmic reticulum"/>
    <property type="evidence" value="ECO:0007669"/>
    <property type="project" value="TreeGrafter"/>
</dbReference>
<comment type="caution">
    <text evidence="3">The sequence shown here is derived from an EMBL/GenBank/DDBJ whole genome shotgun (WGS) entry which is preliminary data.</text>
</comment>
<dbReference type="AlphaFoldDB" id="A0A1Q3AFF1"/>
<dbReference type="CDD" id="cd08164">
    <property type="entry name" value="MPP_Ted1"/>
    <property type="match status" value="1"/>
</dbReference>
<accession>A0A1Q3AFF1</accession>
<evidence type="ECO:0008006" key="5">
    <source>
        <dbReference type="Google" id="ProtNLM"/>
    </source>
</evidence>
<dbReference type="OrthoDB" id="9984693at2759"/>
<dbReference type="Gene3D" id="3.60.21.10">
    <property type="match status" value="1"/>
</dbReference>
<reference evidence="3 4" key="1">
    <citation type="submission" date="2016-08" db="EMBL/GenBank/DDBJ databases">
        <title>Draft genome sequence of allopolyploid Zygosaccharomyces rouxii.</title>
        <authorList>
            <person name="Watanabe J."/>
            <person name="Uehara K."/>
            <person name="Mogi Y."/>
            <person name="Tsukioka Y."/>
        </authorList>
    </citation>
    <scope>NUCLEOTIDE SEQUENCE [LARGE SCALE GENOMIC DNA]</scope>
    <source>
        <strain evidence="3 4">NBRC 110957</strain>
    </source>
</reference>